<dbReference type="EMBL" id="KQ090219">
    <property type="protein sequence ID" value="KMS99398.1"/>
    <property type="molecule type" value="Genomic_DNA"/>
</dbReference>
<dbReference type="Pfam" id="PF00646">
    <property type="entry name" value="F-box"/>
    <property type="match status" value="1"/>
</dbReference>
<protein>
    <recommendedName>
        <fullName evidence="1">F-box domain-containing protein</fullName>
    </recommendedName>
</protein>
<dbReference type="PANTHER" id="PTHR31672:SF13">
    <property type="entry name" value="F-BOX PROTEIN CPR30-LIKE"/>
    <property type="match status" value="1"/>
</dbReference>
<dbReference type="InterPro" id="IPR050796">
    <property type="entry name" value="SCF_F-box_component"/>
</dbReference>
<sequence length="422" mass="48402">MMETIKTVDNYLPEDILYVEILTRLPVKSLLRFKSVSKHWNSIISSKDFAKDHLHKFGNSTFNTSLLVHSTCKETFLGPNTRITIDYVAKLFTFKLAQVKNTNINITLSPLDYYTDDSIRNPLAFDSHMVGSCNGLICLQIGKKFTICNPAIRKQHQTTPPKYNPGKNNLFVSGFGYDSSSNAYKILRLVLGKPYGTDEETCQAHVFSTKNNEWKELDMSFWLTFINGACEPFIFHSHVLVGETLYWVFETRDTSTRNSNIIAFDFAKETFSIIPLPKSYHASIRDYPPTRMYLSNIRQRLSACWMLSGQQFVIEGWMLEHNANLEYCWTKLLKTNTTSILDPSYRSLFELTADNNYNGKAVSFFLFKGISELLRVPLNDEGGDCYHLKPTQRVPIPLPTKERGSYQISYACLYTESLLSPF</sequence>
<feature type="domain" description="F-box" evidence="1">
    <location>
        <begin position="12"/>
        <end position="53"/>
    </location>
</feature>
<evidence type="ECO:0000313" key="3">
    <source>
        <dbReference type="Proteomes" id="UP000035740"/>
    </source>
</evidence>
<dbReference type="InterPro" id="IPR001810">
    <property type="entry name" value="F-box_dom"/>
</dbReference>
<dbReference type="Gramene" id="KMS99398">
    <property type="protein sequence ID" value="KMS99398"/>
    <property type="gene ID" value="BVRB_2g045210"/>
</dbReference>
<dbReference type="InterPro" id="IPR006527">
    <property type="entry name" value="F-box-assoc_dom_typ1"/>
</dbReference>
<dbReference type="Pfam" id="PF07734">
    <property type="entry name" value="FBA_1"/>
    <property type="match status" value="1"/>
</dbReference>
<dbReference type="OrthoDB" id="820024at2759"/>
<dbReference type="NCBIfam" id="TIGR01640">
    <property type="entry name" value="F_box_assoc_1"/>
    <property type="match status" value="1"/>
</dbReference>
<name>A0A0J8BHB4_BETVV</name>
<dbReference type="eggNOG" id="ENOG502SK57">
    <property type="taxonomic scope" value="Eukaryota"/>
</dbReference>
<dbReference type="Proteomes" id="UP000035740">
    <property type="component" value="Unassembled WGS sequence"/>
</dbReference>
<dbReference type="SMART" id="SM00256">
    <property type="entry name" value="FBOX"/>
    <property type="match status" value="1"/>
</dbReference>
<keyword evidence="3" id="KW-1185">Reference proteome</keyword>
<dbReference type="SUPFAM" id="SSF81383">
    <property type="entry name" value="F-box domain"/>
    <property type="match status" value="1"/>
</dbReference>
<proteinExistence type="predicted"/>
<dbReference type="PANTHER" id="PTHR31672">
    <property type="entry name" value="BNACNNG10540D PROTEIN"/>
    <property type="match status" value="1"/>
</dbReference>
<evidence type="ECO:0000259" key="1">
    <source>
        <dbReference type="SMART" id="SM00256"/>
    </source>
</evidence>
<dbReference type="InterPro" id="IPR036047">
    <property type="entry name" value="F-box-like_dom_sf"/>
</dbReference>
<organism evidence="2 3">
    <name type="scientific">Beta vulgaris subsp. vulgaris</name>
    <name type="common">Beet</name>
    <dbReference type="NCBI Taxonomy" id="3555"/>
    <lineage>
        <taxon>Eukaryota</taxon>
        <taxon>Viridiplantae</taxon>
        <taxon>Streptophyta</taxon>
        <taxon>Embryophyta</taxon>
        <taxon>Tracheophyta</taxon>
        <taxon>Spermatophyta</taxon>
        <taxon>Magnoliopsida</taxon>
        <taxon>eudicotyledons</taxon>
        <taxon>Gunneridae</taxon>
        <taxon>Pentapetalae</taxon>
        <taxon>Caryophyllales</taxon>
        <taxon>Chenopodiaceae</taxon>
        <taxon>Betoideae</taxon>
        <taxon>Beta</taxon>
    </lineage>
</organism>
<reference evidence="2 3" key="1">
    <citation type="journal article" date="2014" name="Nature">
        <title>The genome of the recently domesticated crop plant sugar beet (Beta vulgaris).</title>
        <authorList>
            <person name="Dohm J.C."/>
            <person name="Minoche A.E."/>
            <person name="Holtgrawe D."/>
            <person name="Capella-Gutierrez S."/>
            <person name="Zakrzewski F."/>
            <person name="Tafer H."/>
            <person name="Rupp O."/>
            <person name="Sorensen T.R."/>
            <person name="Stracke R."/>
            <person name="Reinhardt R."/>
            <person name="Goesmann A."/>
            <person name="Kraft T."/>
            <person name="Schulz B."/>
            <person name="Stadler P.F."/>
            <person name="Schmidt T."/>
            <person name="Gabaldon T."/>
            <person name="Lehrach H."/>
            <person name="Weisshaar B."/>
            <person name="Himmelbauer H."/>
        </authorList>
    </citation>
    <scope>NUCLEOTIDE SEQUENCE [LARGE SCALE GENOMIC DNA]</scope>
    <source>
        <tissue evidence="2">Taproot</tissue>
    </source>
</reference>
<dbReference type="CDD" id="cd22157">
    <property type="entry name" value="F-box_AtFBW1-like"/>
    <property type="match status" value="1"/>
</dbReference>
<accession>A0A0J8BHB4</accession>
<dbReference type="AlphaFoldDB" id="A0A0J8BHB4"/>
<dbReference type="Gene3D" id="1.20.1280.50">
    <property type="match status" value="1"/>
</dbReference>
<gene>
    <name evidence="2" type="ORF">BVRB_2g045210</name>
</gene>
<dbReference type="InterPro" id="IPR017451">
    <property type="entry name" value="F-box-assoc_interact_dom"/>
</dbReference>
<evidence type="ECO:0000313" key="2">
    <source>
        <dbReference type="EMBL" id="KMS99398.1"/>
    </source>
</evidence>